<feature type="region of interest" description="Disordered" evidence="1">
    <location>
        <begin position="312"/>
        <end position="335"/>
    </location>
</feature>
<dbReference type="Pfam" id="PF00078">
    <property type="entry name" value="RVT_1"/>
    <property type="match status" value="1"/>
</dbReference>
<protein>
    <submittedName>
        <fullName evidence="3">RxLR effector candidate protein</fullName>
    </submittedName>
</protein>
<feature type="region of interest" description="Disordered" evidence="1">
    <location>
        <begin position="1"/>
        <end position="32"/>
    </location>
</feature>
<feature type="domain" description="Reverse transcriptase" evidence="2">
    <location>
        <begin position="134"/>
        <end position="335"/>
    </location>
</feature>
<name>A0A2P4XSS0_9STRA</name>
<dbReference type="Proteomes" id="UP000237271">
    <property type="component" value="Unassembled WGS sequence"/>
</dbReference>
<dbReference type="PANTHER" id="PTHR47027:SF20">
    <property type="entry name" value="REVERSE TRANSCRIPTASE-LIKE PROTEIN WITH RNA-DIRECTED DNA POLYMERASE DOMAIN"/>
    <property type="match status" value="1"/>
</dbReference>
<evidence type="ECO:0000313" key="4">
    <source>
        <dbReference type="Proteomes" id="UP000237271"/>
    </source>
</evidence>
<evidence type="ECO:0000313" key="3">
    <source>
        <dbReference type="EMBL" id="POM68592.1"/>
    </source>
</evidence>
<evidence type="ECO:0000259" key="2">
    <source>
        <dbReference type="PROSITE" id="PS50878"/>
    </source>
</evidence>
<reference evidence="3 4" key="1">
    <citation type="journal article" date="2017" name="Genome Biol. Evol.">
        <title>Phytophthora megakarya and P. palmivora, closely related causal agents of cacao black pod rot, underwent increases in genome sizes and gene numbers by different mechanisms.</title>
        <authorList>
            <person name="Ali S.S."/>
            <person name="Shao J."/>
            <person name="Lary D.J."/>
            <person name="Kronmiller B."/>
            <person name="Shen D."/>
            <person name="Strem M.D."/>
            <person name="Amoako-Attah I."/>
            <person name="Akrofi A.Y."/>
            <person name="Begoude B.A."/>
            <person name="Ten Hoopen G.M."/>
            <person name="Coulibaly K."/>
            <person name="Kebe B.I."/>
            <person name="Melnick R.L."/>
            <person name="Guiltinan M.J."/>
            <person name="Tyler B.M."/>
            <person name="Meinhardt L.W."/>
            <person name="Bailey B.A."/>
        </authorList>
    </citation>
    <scope>NUCLEOTIDE SEQUENCE [LARGE SCALE GENOMIC DNA]</scope>
    <source>
        <strain evidence="4">sbr112.9</strain>
    </source>
</reference>
<feature type="compositionally biased region" description="Basic and acidic residues" evidence="1">
    <location>
        <begin position="23"/>
        <end position="32"/>
    </location>
</feature>
<keyword evidence="4" id="KW-1185">Reference proteome</keyword>
<comment type="caution">
    <text evidence="3">The sequence shown here is derived from an EMBL/GenBank/DDBJ whole genome shotgun (WGS) entry which is preliminary data.</text>
</comment>
<sequence>MDYSLEGVRQLRSRPSPSSTYRDPSRRAPTTHDLDLRDQYSIRLAAELANQAIQYQATTNQDRWASTLNRTLIATADTATCLHDYTLDFRTKSCQHCRTSNANVAFGFTTIPTKTSRCSANNATLLRQIRQRCKNLTNDALDAHFQATRALFRQRKPAGQCTSLRPIVLLNSIRKAVSLITLMRISPKVEAFLSPCQSGFRPNRSTADAVWAPKWIAARAQTYVEKFYVLGIDMSRAFDTIDRDKLLSVLRTFLNNDEIRLICLLLQDTTLALRNGRHVLSPFISNTEASLRNLANELDLPRSILQDMTYTPTTQTSSAATEQPQRQVNPQSQLS</sequence>
<organism evidence="3 4">
    <name type="scientific">Phytophthora palmivora</name>
    <dbReference type="NCBI Taxonomy" id="4796"/>
    <lineage>
        <taxon>Eukaryota</taxon>
        <taxon>Sar</taxon>
        <taxon>Stramenopiles</taxon>
        <taxon>Oomycota</taxon>
        <taxon>Peronosporomycetes</taxon>
        <taxon>Peronosporales</taxon>
        <taxon>Peronosporaceae</taxon>
        <taxon>Phytophthora</taxon>
    </lineage>
</organism>
<dbReference type="InterPro" id="IPR000477">
    <property type="entry name" value="RT_dom"/>
</dbReference>
<evidence type="ECO:0000256" key="1">
    <source>
        <dbReference type="SAM" id="MobiDB-lite"/>
    </source>
</evidence>
<proteinExistence type="predicted"/>
<dbReference type="EMBL" id="NCKW01008137">
    <property type="protein sequence ID" value="POM68592.1"/>
    <property type="molecule type" value="Genomic_DNA"/>
</dbReference>
<dbReference type="SUPFAM" id="SSF56672">
    <property type="entry name" value="DNA/RNA polymerases"/>
    <property type="match status" value="1"/>
</dbReference>
<dbReference type="PROSITE" id="PS50878">
    <property type="entry name" value="RT_POL"/>
    <property type="match status" value="1"/>
</dbReference>
<dbReference type="InterPro" id="IPR043502">
    <property type="entry name" value="DNA/RNA_pol_sf"/>
</dbReference>
<dbReference type="PANTHER" id="PTHR47027">
    <property type="entry name" value="REVERSE TRANSCRIPTASE DOMAIN-CONTAINING PROTEIN"/>
    <property type="match status" value="1"/>
</dbReference>
<dbReference type="AlphaFoldDB" id="A0A2P4XSS0"/>
<gene>
    <name evidence="3" type="ORF">PHPALM_15232</name>
</gene>
<dbReference type="OrthoDB" id="407949at2759"/>
<feature type="compositionally biased region" description="Polar residues" evidence="1">
    <location>
        <begin position="13"/>
        <end position="22"/>
    </location>
</feature>
<accession>A0A2P4XSS0</accession>